<dbReference type="InterPro" id="IPR014963">
    <property type="entry name" value="UPF0302_N"/>
</dbReference>
<dbReference type="Gene3D" id="4.10.810.10">
    <property type="entry name" value="Virus Scaffolding Protein, Chain A"/>
    <property type="match status" value="1"/>
</dbReference>
<dbReference type="EMBL" id="ACRF02000016">
    <property type="protein sequence ID" value="EEW93164.2"/>
    <property type="molecule type" value="Genomic_DNA"/>
</dbReference>
<dbReference type="HOGENOM" id="CLU_126019_0_0_9"/>
<dbReference type="InterPro" id="IPR014957">
    <property type="entry name" value="IDEAL_dom"/>
</dbReference>
<gene>
    <name evidence="2" type="ORF">HMPREF0446_00046</name>
</gene>
<proteinExistence type="predicted"/>
<reference evidence="2" key="1">
    <citation type="submission" date="2009-09" db="EMBL/GenBank/DDBJ databases">
        <authorList>
            <consortium name="The Broad Institute Genome Sequencing Platform"/>
            <person name="Ward D."/>
            <person name="Feldgarden M."/>
            <person name="Earl A."/>
            <person name="Young S.K."/>
            <person name="Zeng Q."/>
            <person name="Koehrsen M."/>
            <person name="Alvarado L."/>
            <person name="Berlin A."/>
            <person name="Bochicchio J."/>
            <person name="Borenstein D."/>
            <person name="Chapman S.B."/>
            <person name="Chen Z."/>
            <person name="Engels R."/>
            <person name="Freedman E."/>
            <person name="Gellesch M."/>
            <person name="Goldberg J."/>
            <person name="Griggs A."/>
            <person name="Gujja S."/>
            <person name="Heilman E."/>
            <person name="Heiman D."/>
            <person name="Hepburn T."/>
            <person name="Howarth C."/>
            <person name="Jen D."/>
            <person name="Larson L."/>
            <person name="Lewis B."/>
            <person name="Mehta T."/>
            <person name="Park D."/>
            <person name="Pearson M."/>
            <person name="Roberts A."/>
            <person name="Saif S."/>
            <person name="Shea T."/>
            <person name="Shenoy N."/>
            <person name="Sisk P."/>
            <person name="Stolte C."/>
            <person name="Sykes S."/>
            <person name="Thomson T."/>
            <person name="Walk T."/>
            <person name="White J."/>
            <person name="Yandava C."/>
            <person name="Sibley C.D."/>
            <person name="Field T.R."/>
            <person name="Grinwis M."/>
            <person name="Eshaghurshan C.S."/>
            <person name="Surette M.G."/>
            <person name="Haas B."/>
            <person name="Nusbaum C."/>
            <person name="Birren B."/>
        </authorList>
    </citation>
    <scope>NUCLEOTIDE SEQUENCE [LARGE SCALE GENOMIC DNA]</scope>
    <source>
        <strain evidence="2">ATCC 700633</strain>
    </source>
</reference>
<reference evidence="2" key="2">
    <citation type="submission" date="2011-10" db="EMBL/GenBank/DDBJ databases">
        <title>The Genome Sequence of Granulicatella elegans ATCC 700633.</title>
        <authorList>
            <consortium name="The Broad Institute Genome Sequencing Platform"/>
            <consortium name="The Broad Institute Genome Sequencing Center for Infectious Disease"/>
            <person name="Earl A."/>
            <person name="Ward D."/>
            <person name="Feldgarden M."/>
            <person name="Gevers D."/>
            <person name="Sibley C.D."/>
            <person name="Field T.R."/>
            <person name="Grinwis M."/>
            <person name="Eshaghurshan C.S."/>
            <person name="Surette M.G."/>
            <person name="Young S.K."/>
            <person name="Zeng Q."/>
            <person name="Gargeya S."/>
            <person name="Fitzgerald M."/>
            <person name="Haas B."/>
            <person name="Abouelleil A."/>
            <person name="Alvarado L."/>
            <person name="Arachchi H.M."/>
            <person name="Berlin A."/>
            <person name="Brown A."/>
            <person name="Chapman S.B."/>
            <person name="Chen Z."/>
            <person name="Dunbar C."/>
            <person name="Freedman E."/>
            <person name="Gearin G."/>
            <person name="Goldberg J."/>
            <person name="Griggs A."/>
            <person name="Gujja S."/>
            <person name="Heiman D."/>
            <person name="Howarth C."/>
            <person name="Larson L."/>
            <person name="Lui A."/>
            <person name="MacDonald P.J.P."/>
            <person name="Montmayeur A."/>
            <person name="Murphy C."/>
            <person name="Neiman D."/>
            <person name="Pearson M."/>
            <person name="Priest M."/>
            <person name="Roberts A."/>
            <person name="Saif S."/>
            <person name="Shea T."/>
            <person name="Shenoy N."/>
            <person name="Sisk P."/>
            <person name="Stolte C."/>
            <person name="Sykes S."/>
            <person name="Wortman J."/>
            <person name="Nusbaum C."/>
            <person name="Birren B."/>
        </authorList>
    </citation>
    <scope>NUCLEOTIDE SEQUENCE [LARGE SCALE GENOMIC DNA]</scope>
    <source>
        <strain evidence="2">ATCC 700633</strain>
    </source>
</reference>
<evidence type="ECO:0000259" key="1">
    <source>
        <dbReference type="SMART" id="SM00914"/>
    </source>
</evidence>
<dbReference type="InterPro" id="IPR011188">
    <property type="entry name" value="UPF0302"/>
</dbReference>
<accession>D0BJB1</accession>
<dbReference type="InterPro" id="IPR038091">
    <property type="entry name" value="UPF0302_N_sf"/>
</dbReference>
<evidence type="ECO:0000313" key="2">
    <source>
        <dbReference type="EMBL" id="EEW93164.2"/>
    </source>
</evidence>
<dbReference type="Pfam" id="PF08864">
    <property type="entry name" value="UPF0302"/>
    <property type="match status" value="1"/>
</dbReference>
<sequence>MFQPSLEDKKNFISWFVSNQALKRREALWILNYLLNHELLLKQVHFVERVDCTPKGMWFSTDKAPDESFYFYKSGARFNNPEQAFHDIRLNWKEECYIEMEFEDAYLTMVKFGILEKNPFYEEESSSNEEVHQALTEIQLSVLKQEILTQIDQALEKGNQELFIKLTEQLKELEK</sequence>
<dbReference type="OrthoDB" id="2155814at2"/>
<dbReference type="Proteomes" id="UP000002939">
    <property type="component" value="Unassembled WGS sequence"/>
</dbReference>
<dbReference type="RefSeq" id="WP_020991394.1">
    <property type="nucleotide sequence ID" value="NZ_KI391971.1"/>
</dbReference>
<dbReference type="AlphaFoldDB" id="D0BJB1"/>
<dbReference type="eggNOG" id="COG5582">
    <property type="taxonomic scope" value="Bacteria"/>
</dbReference>
<evidence type="ECO:0000313" key="3">
    <source>
        <dbReference type="Proteomes" id="UP000002939"/>
    </source>
</evidence>
<dbReference type="STRING" id="626369.HMPREF0446_00046"/>
<dbReference type="Gene3D" id="3.40.1530.30">
    <property type="entry name" value="Uncharacterised family UPF0302, N-terminal domain"/>
    <property type="match status" value="1"/>
</dbReference>
<organism evidence="2 3">
    <name type="scientific">Granulicatella elegans ATCC 700633</name>
    <dbReference type="NCBI Taxonomy" id="626369"/>
    <lineage>
        <taxon>Bacteria</taxon>
        <taxon>Bacillati</taxon>
        <taxon>Bacillota</taxon>
        <taxon>Bacilli</taxon>
        <taxon>Lactobacillales</taxon>
        <taxon>Carnobacteriaceae</taxon>
        <taxon>Granulicatella</taxon>
    </lineage>
</organism>
<dbReference type="InterPro" id="IPR027393">
    <property type="entry name" value="Virus_scaffolding_prot_C"/>
</dbReference>
<name>D0BJB1_9LACT</name>
<dbReference type="PIRSF" id="PIRSF007165">
    <property type="entry name" value="UCP007165"/>
    <property type="match status" value="1"/>
</dbReference>
<dbReference type="Pfam" id="PF08858">
    <property type="entry name" value="IDEAL"/>
    <property type="match status" value="1"/>
</dbReference>
<dbReference type="SMART" id="SM00914">
    <property type="entry name" value="IDEAL"/>
    <property type="match status" value="1"/>
</dbReference>
<keyword evidence="3" id="KW-1185">Reference proteome</keyword>
<comment type="caution">
    <text evidence="2">The sequence shown here is derived from an EMBL/GenBank/DDBJ whole genome shotgun (WGS) entry which is preliminary data.</text>
</comment>
<feature type="domain" description="IDEAL" evidence="1">
    <location>
        <begin position="134"/>
        <end position="170"/>
    </location>
</feature>
<protein>
    <recommendedName>
        <fullName evidence="1">IDEAL domain-containing protein</fullName>
    </recommendedName>
</protein>